<accession>A0A9D4K8P7</accession>
<dbReference type="EMBL" id="JAIWYP010000004">
    <property type="protein sequence ID" value="KAH3835053.1"/>
    <property type="molecule type" value="Genomic_DNA"/>
</dbReference>
<dbReference type="Proteomes" id="UP000828390">
    <property type="component" value="Unassembled WGS sequence"/>
</dbReference>
<gene>
    <name evidence="1" type="ORF">DPMN_108391</name>
</gene>
<reference evidence="1" key="1">
    <citation type="journal article" date="2019" name="bioRxiv">
        <title>The Genome of the Zebra Mussel, Dreissena polymorpha: A Resource for Invasive Species Research.</title>
        <authorList>
            <person name="McCartney M.A."/>
            <person name="Auch B."/>
            <person name="Kono T."/>
            <person name="Mallez S."/>
            <person name="Zhang Y."/>
            <person name="Obille A."/>
            <person name="Becker A."/>
            <person name="Abrahante J.E."/>
            <person name="Garbe J."/>
            <person name="Badalamenti J.P."/>
            <person name="Herman A."/>
            <person name="Mangelson H."/>
            <person name="Liachko I."/>
            <person name="Sullivan S."/>
            <person name="Sone E.D."/>
            <person name="Koren S."/>
            <person name="Silverstein K.A.T."/>
            <person name="Beckman K.B."/>
            <person name="Gohl D.M."/>
        </authorList>
    </citation>
    <scope>NUCLEOTIDE SEQUENCE</scope>
    <source>
        <strain evidence="1">Duluth1</strain>
        <tissue evidence="1">Whole animal</tissue>
    </source>
</reference>
<evidence type="ECO:0000313" key="2">
    <source>
        <dbReference type="Proteomes" id="UP000828390"/>
    </source>
</evidence>
<keyword evidence="2" id="KW-1185">Reference proteome</keyword>
<protein>
    <submittedName>
        <fullName evidence="1">Uncharacterized protein</fullName>
    </submittedName>
</protein>
<sequence length="68" mass="7654">MGGCGILPVKYNLHVTFCEKVTEPCIQRSIDAITGKFTLEIFVQDTVECFREIKVTGYVYLASFVEVC</sequence>
<proteinExistence type="predicted"/>
<reference evidence="1" key="2">
    <citation type="submission" date="2020-11" db="EMBL/GenBank/DDBJ databases">
        <authorList>
            <person name="McCartney M.A."/>
            <person name="Auch B."/>
            <person name="Kono T."/>
            <person name="Mallez S."/>
            <person name="Becker A."/>
            <person name="Gohl D.M."/>
            <person name="Silverstein K.A.T."/>
            <person name="Koren S."/>
            <person name="Bechman K.B."/>
            <person name="Herman A."/>
            <person name="Abrahante J.E."/>
            <person name="Garbe J."/>
        </authorList>
    </citation>
    <scope>NUCLEOTIDE SEQUENCE</scope>
    <source>
        <strain evidence="1">Duluth1</strain>
        <tissue evidence="1">Whole animal</tissue>
    </source>
</reference>
<organism evidence="1 2">
    <name type="scientific">Dreissena polymorpha</name>
    <name type="common">Zebra mussel</name>
    <name type="synonym">Mytilus polymorpha</name>
    <dbReference type="NCBI Taxonomy" id="45954"/>
    <lineage>
        <taxon>Eukaryota</taxon>
        <taxon>Metazoa</taxon>
        <taxon>Spiralia</taxon>
        <taxon>Lophotrochozoa</taxon>
        <taxon>Mollusca</taxon>
        <taxon>Bivalvia</taxon>
        <taxon>Autobranchia</taxon>
        <taxon>Heteroconchia</taxon>
        <taxon>Euheterodonta</taxon>
        <taxon>Imparidentia</taxon>
        <taxon>Neoheterodontei</taxon>
        <taxon>Myida</taxon>
        <taxon>Dreissenoidea</taxon>
        <taxon>Dreissenidae</taxon>
        <taxon>Dreissena</taxon>
    </lineage>
</organism>
<dbReference type="AlphaFoldDB" id="A0A9D4K8P7"/>
<name>A0A9D4K8P7_DREPO</name>
<evidence type="ECO:0000313" key="1">
    <source>
        <dbReference type="EMBL" id="KAH3835053.1"/>
    </source>
</evidence>
<comment type="caution">
    <text evidence="1">The sequence shown here is derived from an EMBL/GenBank/DDBJ whole genome shotgun (WGS) entry which is preliminary data.</text>
</comment>